<dbReference type="Pfam" id="PF10045">
    <property type="entry name" value="DUF2280"/>
    <property type="match status" value="1"/>
</dbReference>
<dbReference type="InterPro" id="IPR018738">
    <property type="entry name" value="DUF2280"/>
</dbReference>
<comment type="caution">
    <text evidence="2">The sequence shown here is derived from an EMBL/GenBank/DDBJ whole genome shotgun (WGS) entry which is preliminary data.</text>
</comment>
<feature type="compositionally biased region" description="Polar residues" evidence="1">
    <location>
        <begin position="122"/>
        <end position="142"/>
    </location>
</feature>
<evidence type="ECO:0000313" key="5">
    <source>
        <dbReference type="Proteomes" id="UP000281372"/>
    </source>
</evidence>
<dbReference type="AlphaFoldDB" id="A0A0P9L5C8"/>
<proteinExistence type="predicted"/>
<gene>
    <name evidence="2" type="ORF">ALO81_02721</name>
    <name evidence="3" type="ORF">ALQ64_02908</name>
</gene>
<evidence type="ECO:0000256" key="1">
    <source>
        <dbReference type="SAM" id="MobiDB-lite"/>
    </source>
</evidence>
<evidence type="ECO:0000313" key="4">
    <source>
        <dbReference type="Proteomes" id="UP000050564"/>
    </source>
</evidence>
<dbReference type="PATRIC" id="fig|86840.3.peg.3821"/>
<protein>
    <recommendedName>
        <fullName evidence="6">DUF2280 domain-containing protein</fullName>
    </recommendedName>
</protein>
<evidence type="ECO:0000313" key="3">
    <source>
        <dbReference type="EMBL" id="RMN15783.1"/>
    </source>
</evidence>
<reference evidence="2 4" key="1">
    <citation type="submission" date="2015-09" db="EMBL/GenBank/DDBJ databases">
        <title>Genome announcement of multiple Pseudomonas syringae strains.</title>
        <authorList>
            <person name="Thakur S."/>
            <person name="Wang P.W."/>
            <person name="Gong Y."/>
            <person name="Weir B.S."/>
            <person name="Guttman D.S."/>
        </authorList>
    </citation>
    <scope>NUCLEOTIDE SEQUENCE [LARGE SCALE GENOMIC DNA]</scope>
    <source>
        <strain evidence="2 4">ICMP2823</strain>
    </source>
</reference>
<dbReference type="EMBL" id="LJPX01000610">
    <property type="protein sequence ID" value="KPW64752.1"/>
    <property type="molecule type" value="Genomic_DNA"/>
</dbReference>
<dbReference type="EMBL" id="RBOW01001098">
    <property type="protein sequence ID" value="RMN15783.1"/>
    <property type="molecule type" value="Genomic_DNA"/>
</dbReference>
<dbReference type="Proteomes" id="UP000050564">
    <property type="component" value="Unassembled WGS sequence"/>
</dbReference>
<evidence type="ECO:0000313" key="2">
    <source>
        <dbReference type="EMBL" id="KPW64752.1"/>
    </source>
</evidence>
<reference evidence="3 5" key="2">
    <citation type="submission" date="2018-08" db="EMBL/GenBank/DDBJ databases">
        <title>Recombination of ecologically and evolutionarily significant loci maintains genetic cohesion in the Pseudomonas syringae species complex.</title>
        <authorList>
            <person name="Dillon M."/>
            <person name="Thakur S."/>
            <person name="Almeida R.N.D."/>
            <person name="Weir B.S."/>
            <person name="Guttman D.S."/>
        </authorList>
    </citation>
    <scope>NUCLEOTIDE SEQUENCE [LARGE SCALE GENOMIC DNA]</scope>
    <source>
        <strain evidence="3 5">ICMP 2821</strain>
    </source>
</reference>
<feature type="region of interest" description="Disordered" evidence="1">
    <location>
        <begin position="122"/>
        <end position="151"/>
    </location>
</feature>
<sequence length="151" mass="16442">MAALTPEIKTFIVQALACFDSPSQVAEAVKTNFGVTVSRQQVEINDPTKRSSKGLAKRWVTLFEDTRANFREAIAEVPVANRAYRLRALGRMVENAEERGHLAQAAKLLEQAAKECGDMHTVRSNVGAGSSREPATQISPSHQVDPAKPKA</sequence>
<dbReference type="Proteomes" id="UP000281372">
    <property type="component" value="Unassembled WGS sequence"/>
</dbReference>
<accession>A0A0P9L5C8</accession>
<dbReference type="RefSeq" id="WP_055001708.1">
    <property type="nucleotide sequence ID" value="NZ_FNKU01000001.1"/>
</dbReference>
<name>A0A0P9L5C8_PSECA</name>
<organism evidence="2 4">
    <name type="scientific">Pseudomonas cannabina</name>
    <dbReference type="NCBI Taxonomy" id="86840"/>
    <lineage>
        <taxon>Bacteria</taxon>
        <taxon>Pseudomonadati</taxon>
        <taxon>Pseudomonadota</taxon>
        <taxon>Gammaproteobacteria</taxon>
        <taxon>Pseudomonadales</taxon>
        <taxon>Pseudomonadaceae</taxon>
        <taxon>Pseudomonas</taxon>
    </lineage>
</organism>
<evidence type="ECO:0008006" key="6">
    <source>
        <dbReference type="Google" id="ProtNLM"/>
    </source>
</evidence>